<evidence type="ECO:0000259" key="2">
    <source>
        <dbReference type="Pfam" id="PF13556"/>
    </source>
</evidence>
<sequence length="531" mass="61788">MNLTIEEALQNYPLSRARIVAGAEGLNRVIKSVNTMDAPDVTDWIKAGEMVFTTAFAIKDTPEDFLNLLQKLNDSNAAGLGIKLGRYWNEIPQIVINEANRLHFPLLELPYEFTFADQMSALIEMEIEKNTRPLQDALTIQKNLVRFALQPGDSEHYFERIGEILSHPIAIIGTRGQILYNTCSWSEEEILKDWPWNPRYTKKRATNGWICAVPLLQEENCIGYLLIMPDNSNTIQKEEVLFHQAAEILSFHMDRFQDDYQSIDSYHWTLAIDRYLQRKISPEQFLEQTRALQAQTQEIAYICIKTVVSSHQLYSLSKDLRKLRRELIYHPYLQHKKCYHLFHNEHMISIITLPEQERKQLTIIDFSDQISSVFEELLHDNDPAELRCYISKPKYNLADILAAKDECEHAEHLSEKLNLSRKITLFSNLEFNYIFQHIPATVLSQFSTNLLRPLLDKNVEYSTEMIKTLDTFLEHEANVTETAQALYVHRNTVLYRLDKASELLEIDLKKVSHLMQLKLALLFRKLAKDSN</sequence>
<dbReference type="Gene3D" id="1.10.10.2840">
    <property type="entry name" value="PucR C-terminal helix-turn-helix domain"/>
    <property type="match status" value="1"/>
</dbReference>
<dbReference type="InterPro" id="IPR025736">
    <property type="entry name" value="PucR_C-HTH_dom"/>
</dbReference>
<protein>
    <submittedName>
        <fullName evidence="3">PucR family transcriptional regulator ligand-binding domain-containing protein</fullName>
    </submittedName>
</protein>
<evidence type="ECO:0000313" key="4">
    <source>
        <dbReference type="Proteomes" id="UP001056756"/>
    </source>
</evidence>
<dbReference type="InterPro" id="IPR051448">
    <property type="entry name" value="CdaR-like_regulators"/>
</dbReference>
<gene>
    <name evidence="3" type="ORF">NAG76_12705</name>
</gene>
<dbReference type="AlphaFoldDB" id="A0A9J6ZA32"/>
<evidence type="ECO:0000313" key="3">
    <source>
        <dbReference type="EMBL" id="URN92713.1"/>
    </source>
</evidence>
<dbReference type="KEGG" id="plig:NAG76_12705"/>
<name>A0A9J6ZA32_9BACL</name>
<dbReference type="Pfam" id="PF07905">
    <property type="entry name" value="PucR"/>
    <property type="match status" value="1"/>
</dbReference>
<proteinExistence type="predicted"/>
<dbReference type="PANTHER" id="PTHR33744:SF7">
    <property type="entry name" value="PUCR FAMILY TRANSCRIPTIONAL REGULATOR"/>
    <property type="match status" value="1"/>
</dbReference>
<dbReference type="EMBL" id="CP097899">
    <property type="protein sequence ID" value="URN92713.1"/>
    <property type="molecule type" value="Genomic_DNA"/>
</dbReference>
<accession>A0A9J6ZA32</accession>
<feature type="domain" description="PucR C-terminal helix-turn-helix" evidence="2">
    <location>
        <begin position="466"/>
        <end position="522"/>
    </location>
</feature>
<dbReference type="Pfam" id="PF13556">
    <property type="entry name" value="HTH_30"/>
    <property type="match status" value="1"/>
</dbReference>
<dbReference type="InterPro" id="IPR012914">
    <property type="entry name" value="PucR_dom"/>
</dbReference>
<evidence type="ECO:0000259" key="1">
    <source>
        <dbReference type="Pfam" id="PF07905"/>
    </source>
</evidence>
<dbReference type="PANTHER" id="PTHR33744">
    <property type="entry name" value="CARBOHYDRATE DIACID REGULATOR"/>
    <property type="match status" value="1"/>
</dbReference>
<dbReference type="InterPro" id="IPR042070">
    <property type="entry name" value="PucR_C-HTH_sf"/>
</dbReference>
<feature type="domain" description="Purine catabolism PurC-like" evidence="1">
    <location>
        <begin position="9"/>
        <end position="122"/>
    </location>
</feature>
<organism evidence="3 4">
    <name type="scientific">Candidatus Pristimantibacillus lignocellulolyticus</name>
    <dbReference type="NCBI Taxonomy" id="2994561"/>
    <lineage>
        <taxon>Bacteria</taxon>
        <taxon>Bacillati</taxon>
        <taxon>Bacillota</taxon>
        <taxon>Bacilli</taxon>
        <taxon>Bacillales</taxon>
        <taxon>Paenibacillaceae</taxon>
        <taxon>Candidatus Pristimantibacillus</taxon>
    </lineage>
</organism>
<dbReference type="Proteomes" id="UP001056756">
    <property type="component" value="Chromosome"/>
</dbReference>
<reference evidence="3" key="1">
    <citation type="submission" date="2022-05" db="EMBL/GenBank/DDBJ databases">
        <title>Novel bacterial taxa in a minimal lignocellulolytic consortium and its capacity to transform plastics disclosed by genome-resolved metagenomics.</title>
        <authorList>
            <person name="Rodriguez C.A.D."/>
            <person name="Diaz-Garcia L."/>
            <person name="Herrera K."/>
            <person name="Tarazona N.A."/>
            <person name="Sproer C."/>
            <person name="Overmann J."/>
            <person name="Jimenez D.J."/>
        </authorList>
    </citation>
    <scope>NUCLEOTIDE SEQUENCE</scope>
    <source>
        <strain evidence="3">MAG5</strain>
    </source>
</reference>